<dbReference type="EMBL" id="CP002588">
    <property type="protein sequence ID" value="AEA47647.1"/>
    <property type="molecule type" value="Genomic_DNA"/>
</dbReference>
<protein>
    <submittedName>
        <fullName evidence="1">Uncharacterized protein</fullName>
    </submittedName>
</protein>
<gene>
    <name evidence="1" type="ordered locus">Arcve_1647</name>
</gene>
<evidence type="ECO:0000313" key="1">
    <source>
        <dbReference type="EMBL" id="AEA47647.1"/>
    </source>
</evidence>
<dbReference type="STRING" id="693661.Arcve_1647"/>
<dbReference type="RefSeq" id="WP_013684303.1">
    <property type="nucleotide sequence ID" value="NC_015320.1"/>
</dbReference>
<dbReference type="KEGG" id="ave:Arcve_1647"/>
<dbReference type="Proteomes" id="UP000008136">
    <property type="component" value="Chromosome"/>
</dbReference>
<organism evidence="1 2">
    <name type="scientific">Archaeoglobus veneficus (strain DSM 11195 / SNP6)</name>
    <dbReference type="NCBI Taxonomy" id="693661"/>
    <lineage>
        <taxon>Archaea</taxon>
        <taxon>Methanobacteriati</taxon>
        <taxon>Methanobacteriota</taxon>
        <taxon>Archaeoglobi</taxon>
        <taxon>Archaeoglobales</taxon>
        <taxon>Archaeoglobaceae</taxon>
        <taxon>Archaeoglobus</taxon>
    </lineage>
</organism>
<sequence>MVLYGIRRTFRLVNHGAWKIFGRLTVYADELTKICDKGNNNDDIDDCNRINGD</sequence>
<dbReference type="AlphaFoldDB" id="F2KQ44"/>
<evidence type="ECO:0000313" key="2">
    <source>
        <dbReference type="Proteomes" id="UP000008136"/>
    </source>
</evidence>
<reference evidence="1 2" key="1">
    <citation type="submission" date="2011-03" db="EMBL/GenBank/DDBJ databases">
        <title>The complete genome of Archaeoglobus veneficus SNP6.</title>
        <authorList>
            <consortium name="US DOE Joint Genome Institute (JGI-PGF)"/>
            <person name="Lucas S."/>
            <person name="Copeland A."/>
            <person name="Lapidus A."/>
            <person name="Bruce D."/>
            <person name="Goodwin L."/>
            <person name="Pitluck S."/>
            <person name="Kyrpides N."/>
            <person name="Mavromatis K."/>
            <person name="Pagani I."/>
            <person name="Ivanova N."/>
            <person name="Mikhailova N."/>
            <person name="Lu M."/>
            <person name="Detter J.C."/>
            <person name="Tapia R."/>
            <person name="Han C."/>
            <person name="Land M."/>
            <person name="Hauser L."/>
            <person name="Markowitz V."/>
            <person name="Cheng J.-F."/>
            <person name="Hugenholtz P."/>
            <person name="Woyke T."/>
            <person name="Wu D."/>
            <person name="Spring S."/>
            <person name="Brambilla E."/>
            <person name="Klenk H.-P."/>
            <person name="Eisen J.A."/>
        </authorList>
    </citation>
    <scope>NUCLEOTIDE SEQUENCE [LARGE SCALE GENOMIC DNA]</scope>
    <source>
        <strain>SNP6</strain>
    </source>
</reference>
<proteinExistence type="predicted"/>
<dbReference type="HOGENOM" id="CLU_3056928_0_0_2"/>
<dbReference type="GeneID" id="43002854"/>
<keyword evidence="2" id="KW-1185">Reference proteome</keyword>
<accession>F2KQ44</accession>
<name>F2KQ44_ARCVS</name>